<dbReference type="OMA" id="RVHVNIC"/>
<accession>A0A5M3MNW5</accession>
<dbReference type="GeneID" id="19198533"/>
<evidence type="ECO:0000256" key="1">
    <source>
        <dbReference type="SAM" id="MobiDB-lite"/>
    </source>
</evidence>
<dbReference type="PANTHER" id="PTHR38846:SF1">
    <property type="entry name" value="C3H1-TYPE DOMAIN-CONTAINING PROTEIN"/>
    <property type="match status" value="1"/>
</dbReference>
<evidence type="ECO:0000313" key="2">
    <source>
        <dbReference type="EMBL" id="EIW80425.1"/>
    </source>
</evidence>
<keyword evidence="3" id="KW-1185">Reference proteome</keyword>
<dbReference type="EMBL" id="JH711579">
    <property type="protein sequence ID" value="EIW80425.1"/>
    <property type="molecule type" value="Genomic_DNA"/>
</dbReference>
<dbReference type="OrthoDB" id="6105938at2759"/>
<dbReference type="AlphaFoldDB" id="A0A5M3MNW5"/>
<protein>
    <submittedName>
        <fullName evidence="2">Uncharacterized protein</fullName>
    </submittedName>
</protein>
<dbReference type="Proteomes" id="UP000053558">
    <property type="component" value="Unassembled WGS sequence"/>
</dbReference>
<proteinExistence type="predicted"/>
<reference evidence="3" key="1">
    <citation type="journal article" date="2012" name="Science">
        <title>The Paleozoic origin of enzymatic lignin decomposition reconstructed from 31 fungal genomes.</title>
        <authorList>
            <person name="Floudas D."/>
            <person name="Binder M."/>
            <person name="Riley R."/>
            <person name="Barry K."/>
            <person name="Blanchette R.A."/>
            <person name="Henrissat B."/>
            <person name="Martinez A.T."/>
            <person name="Otillar R."/>
            <person name="Spatafora J.W."/>
            <person name="Yadav J.S."/>
            <person name="Aerts A."/>
            <person name="Benoit I."/>
            <person name="Boyd A."/>
            <person name="Carlson A."/>
            <person name="Copeland A."/>
            <person name="Coutinho P.M."/>
            <person name="de Vries R.P."/>
            <person name="Ferreira P."/>
            <person name="Findley K."/>
            <person name="Foster B."/>
            <person name="Gaskell J."/>
            <person name="Glotzer D."/>
            <person name="Gorecki P."/>
            <person name="Heitman J."/>
            <person name="Hesse C."/>
            <person name="Hori C."/>
            <person name="Igarashi K."/>
            <person name="Jurgens J.A."/>
            <person name="Kallen N."/>
            <person name="Kersten P."/>
            <person name="Kohler A."/>
            <person name="Kuees U."/>
            <person name="Kumar T.K.A."/>
            <person name="Kuo A."/>
            <person name="LaButti K."/>
            <person name="Larrondo L.F."/>
            <person name="Lindquist E."/>
            <person name="Ling A."/>
            <person name="Lombard V."/>
            <person name="Lucas S."/>
            <person name="Lundell T."/>
            <person name="Martin R."/>
            <person name="McLaughlin D.J."/>
            <person name="Morgenstern I."/>
            <person name="Morin E."/>
            <person name="Murat C."/>
            <person name="Nagy L.G."/>
            <person name="Nolan M."/>
            <person name="Ohm R.A."/>
            <person name="Patyshakuliyeva A."/>
            <person name="Rokas A."/>
            <person name="Ruiz-Duenas F.J."/>
            <person name="Sabat G."/>
            <person name="Salamov A."/>
            <person name="Samejima M."/>
            <person name="Schmutz J."/>
            <person name="Slot J.C."/>
            <person name="St John F."/>
            <person name="Stenlid J."/>
            <person name="Sun H."/>
            <person name="Sun S."/>
            <person name="Syed K."/>
            <person name="Tsang A."/>
            <person name="Wiebenga A."/>
            <person name="Young D."/>
            <person name="Pisabarro A."/>
            <person name="Eastwood D.C."/>
            <person name="Martin F."/>
            <person name="Cullen D."/>
            <person name="Grigoriev I.V."/>
            <person name="Hibbett D.S."/>
        </authorList>
    </citation>
    <scope>NUCLEOTIDE SEQUENCE [LARGE SCALE GENOMIC DNA]</scope>
    <source>
        <strain evidence="3">RWD-64-598 SS2</strain>
    </source>
</reference>
<organism evidence="2 3">
    <name type="scientific">Coniophora puteana (strain RWD-64-598)</name>
    <name type="common">Brown rot fungus</name>
    <dbReference type="NCBI Taxonomy" id="741705"/>
    <lineage>
        <taxon>Eukaryota</taxon>
        <taxon>Fungi</taxon>
        <taxon>Dikarya</taxon>
        <taxon>Basidiomycota</taxon>
        <taxon>Agaricomycotina</taxon>
        <taxon>Agaricomycetes</taxon>
        <taxon>Agaricomycetidae</taxon>
        <taxon>Boletales</taxon>
        <taxon>Coniophorineae</taxon>
        <taxon>Coniophoraceae</taxon>
        <taxon>Coniophora</taxon>
    </lineage>
</organism>
<comment type="caution">
    <text evidence="2">The sequence shown here is derived from an EMBL/GenBank/DDBJ whole genome shotgun (WGS) entry which is preliminary data.</text>
</comment>
<name>A0A5M3MNW5_CONPW</name>
<dbReference type="KEGG" id="cput:CONPUDRAFT_105427"/>
<gene>
    <name evidence="2" type="ORF">CONPUDRAFT_105427</name>
</gene>
<feature type="region of interest" description="Disordered" evidence="1">
    <location>
        <begin position="28"/>
        <end position="49"/>
    </location>
</feature>
<sequence>MSSLKLSICNPLAETGNLRLGGECKMSTNRASTNANSGTGSGSKRKKVVKSRFKGSPLDDFFCKYTHKGFDYKPSSSAPREFERLCSFMKWDDKDNPKRREKRREARKLFQDALTQQFNVMYGEDENELAAWQSLCAALELDPIPDTVEKCRESIRLTFVNLVDLVDIQRTGKSVQRFNSEVALSTYTKAEEKYFPRENAYQSGLLRYLLRHITSPDVKYHTGGHKSRKKTSLRKV</sequence>
<dbReference type="PANTHER" id="PTHR38846">
    <property type="entry name" value="C3H1-TYPE DOMAIN-CONTAINING PROTEIN"/>
    <property type="match status" value="1"/>
</dbReference>
<evidence type="ECO:0000313" key="3">
    <source>
        <dbReference type="Proteomes" id="UP000053558"/>
    </source>
</evidence>
<dbReference type="RefSeq" id="XP_007769379.1">
    <property type="nucleotide sequence ID" value="XM_007771189.1"/>
</dbReference>